<reference evidence="2" key="2">
    <citation type="submission" date="2025-08" db="UniProtKB">
        <authorList>
            <consortium name="Ensembl"/>
        </authorList>
    </citation>
    <scope>IDENTIFICATION</scope>
</reference>
<organism evidence="2 3">
    <name type="scientific">Melopsittacus undulatus</name>
    <name type="common">Budgerigar</name>
    <name type="synonym">Psittacus undulatus</name>
    <dbReference type="NCBI Taxonomy" id="13146"/>
    <lineage>
        <taxon>Eukaryota</taxon>
        <taxon>Metazoa</taxon>
        <taxon>Chordata</taxon>
        <taxon>Craniata</taxon>
        <taxon>Vertebrata</taxon>
        <taxon>Euteleostomi</taxon>
        <taxon>Archelosauria</taxon>
        <taxon>Archosauria</taxon>
        <taxon>Dinosauria</taxon>
        <taxon>Saurischia</taxon>
        <taxon>Theropoda</taxon>
        <taxon>Coelurosauria</taxon>
        <taxon>Aves</taxon>
        <taxon>Neognathae</taxon>
        <taxon>Neoaves</taxon>
        <taxon>Telluraves</taxon>
        <taxon>Australaves</taxon>
        <taxon>Psittaciformes</taxon>
        <taxon>Psittaculidae</taxon>
        <taxon>Melopsittacus</taxon>
    </lineage>
</organism>
<proteinExistence type="predicted"/>
<name>A0A8V5GEI7_MELUD</name>
<evidence type="ECO:0000313" key="3">
    <source>
        <dbReference type="Proteomes" id="UP000694405"/>
    </source>
</evidence>
<keyword evidence="3" id="KW-1185">Reference proteome</keyword>
<reference evidence="2" key="1">
    <citation type="submission" date="2020-03" db="EMBL/GenBank/DDBJ databases">
        <title>Melopsittacus undulatus (budgerigar) genome, bMelUnd1, maternal haplotype with Z.</title>
        <authorList>
            <person name="Gedman G."/>
            <person name="Mountcastle J."/>
            <person name="Haase B."/>
            <person name="Formenti G."/>
            <person name="Wright T."/>
            <person name="Apodaca J."/>
            <person name="Pelan S."/>
            <person name="Chow W."/>
            <person name="Rhie A."/>
            <person name="Howe K."/>
            <person name="Fedrigo O."/>
            <person name="Jarvis E.D."/>
        </authorList>
    </citation>
    <scope>NUCLEOTIDE SEQUENCE [LARGE SCALE GENOMIC DNA]</scope>
</reference>
<evidence type="ECO:0000313" key="2">
    <source>
        <dbReference type="Ensembl" id="ENSMUNP00000023537.1"/>
    </source>
</evidence>
<reference evidence="2" key="3">
    <citation type="submission" date="2025-09" db="UniProtKB">
        <authorList>
            <consortium name="Ensembl"/>
        </authorList>
    </citation>
    <scope>IDENTIFICATION</scope>
</reference>
<sequence length="120" mass="12410">MVHRGAKMAAPNEGRPGRGASPFPGTEAGPFTFPFPVPHGAAGSGAEEPSKKPCRACTDFKSWLRQQRKQAAPGGGVRRRRLPPASPEGGLSPLTPAELCSGSASRPPAVMGLCVPLLTQ</sequence>
<dbReference type="Ensembl" id="ENSMUNT00000030820.1">
    <property type="protein sequence ID" value="ENSMUNP00000023537.1"/>
    <property type="gene ID" value="ENSMUNG00000018847.1"/>
</dbReference>
<protein>
    <submittedName>
        <fullName evidence="2">Uncharacterized protein</fullName>
    </submittedName>
</protein>
<dbReference type="Proteomes" id="UP000694405">
    <property type="component" value="Chromosome 8"/>
</dbReference>
<feature type="region of interest" description="Disordered" evidence="1">
    <location>
        <begin position="1"/>
        <end position="105"/>
    </location>
</feature>
<dbReference type="AlphaFoldDB" id="A0A8V5GEI7"/>
<evidence type="ECO:0000256" key="1">
    <source>
        <dbReference type="SAM" id="MobiDB-lite"/>
    </source>
</evidence>
<accession>A0A8V5GEI7</accession>